<sequence length="541" mass="61855">MIILNSSYLSTSLLQGFSLHISSLLEDKNMEIWFVLIATACLATILNALLSLKSKRTSRLPPGPTSVPIISTIQFLRKSGTDFEATIRSYSAKFGPIITLPVGLNPAIFISSRSLAHEALIHKGAVFADRPKPVPTAKILTSNQHNITSAGYGPKWRTFRRNLISEIIHPTKSKEFSHARKWVLETLLSRFSASSVSDVRGVKVMDHFRFAMFCLLVNMCFGEKLDESEIREIETIQFQLLTSFTRFRILDRWPKMTWILLWSRWNELYEMKKKQKDLLAPLIRKRKEFLTQGDMNVDQTSKLVTSYVDTLLTMELLDDDNTKRNLNEDEIVSACSEFLNAGTDTTSTALEWIMANLVKYPDIQTKLFREIKEVVGDDKVEIEENDLSKMSYLKAVVLEGLRRHPPAHFVLPHAVTQEIELGGYTIPKNAIINFTVAQMGLDPEVWEDPMEFRPERFMSGQEEFDITGSHEIKMMPFGAGRRICPGYNLAMLHLEYYVANLVWNYEWTAADGYEVDFSEKQEFTIVMKHPLHAIISPRGTK</sequence>
<dbReference type="InterPro" id="IPR051103">
    <property type="entry name" value="Plant_metabolite_P450s"/>
</dbReference>
<organism evidence="15 16">
    <name type="scientific">Saponaria officinalis</name>
    <name type="common">Common soapwort</name>
    <name type="synonym">Lychnis saponaria</name>
    <dbReference type="NCBI Taxonomy" id="3572"/>
    <lineage>
        <taxon>Eukaryota</taxon>
        <taxon>Viridiplantae</taxon>
        <taxon>Streptophyta</taxon>
        <taxon>Embryophyta</taxon>
        <taxon>Tracheophyta</taxon>
        <taxon>Spermatophyta</taxon>
        <taxon>Magnoliopsida</taxon>
        <taxon>eudicotyledons</taxon>
        <taxon>Gunneridae</taxon>
        <taxon>Pentapetalae</taxon>
        <taxon>Caryophyllales</taxon>
        <taxon>Caryophyllaceae</taxon>
        <taxon>Caryophylleae</taxon>
        <taxon>Saponaria</taxon>
    </lineage>
</organism>
<dbReference type="SUPFAM" id="SSF48264">
    <property type="entry name" value="Cytochrome P450"/>
    <property type="match status" value="1"/>
</dbReference>
<dbReference type="GO" id="GO:0005506">
    <property type="term" value="F:iron ion binding"/>
    <property type="evidence" value="ECO:0007669"/>
    <property type="project" value="InterPro"/>
</dbReference>
<evidence type="ECO:0000256" key="11">
    <source>
        <dbReference type="ARBA" id="ARBA00023136"/>
    </source>
</evidence>
<keyword evidence="4 12" id="KW-0349">Heme</keyword>
<keyword evidence="11 14" id="KW-0472">Membrane</keyword>
<evidence type="ECO:0008006" key="17">
    <source>
        <dbReference type="Google" id="ProtNLM"/>
    </source>
</evidence>
<dbReference type="GO" id="GO:0020037">
    <property type="term" value="F:heme binding"/>
    <property type="evidence" value="ECO:0007669"/>
    <property type="project" value="InterPro"/>
</dbReference>
<keyword evidence="9 12" id="KW-0408">Iron</keyword>
<feature type="transmembrane region" description="Helical" evidence="14">
    <location>
        <begin position="32"/>
        <end position="50"/>
    </location>
</feature>
<evidence type="ECO:0000256" key="1">
    <source>
        <dbReference type="ARBA" id="ARBA00001971"/>
    </source>
</evidence>
<dbReference type="PANTHER" id="PTHR24298:SF800">
    <property type="entry name" value="CYTOCHROME P450 89A2-RELATED"/>
    <property type="match status" value="1"/>
</dbReference>
<keyword evidence="6 12" id="KW-0479">Metal-binding</keyword>
<dbReference type="CDD" id="cd11075">
    <property type="entry name" value="CYP77_89"/>
    <property type="match status" value="1"/>
</dbReference>
<evidence type="ECO:0000313" key="16">
    <source>
        <dbReference type="Proteomes" id="UP001443914"/>
    </source>
</evidence>
<proteinExistence type="inferred from homology"/>
<protein>
    <recommendedName>
        <fullName evidence="17">Cytochrome P450</fullName>
    </recommendedName>
</protein>
<dbReference type="InterPro" id="IPR002401">
    <property type="entry name" value="Cyt_P450_E_grp-I"/>
</dbReference>
<dbReference type="GO" id="GO:0016020">
    <property type="term" value="C:membrane"/>
    <property type="evidence" value="ECO:0007669"/>
    <property type="project" value="UniProtKB-SubCell"/>
</dbReference>
<keyword evidence="16" id="KW-1185">Reference proteome</keyword>
<feature type="binding site" description="axial binding residue" evidence="12">
    <location>
        <position position="484"/>
    </location>
    <ligand>
        <name>heme</name>
        <dbReference type="ChEBI" id="CHEBI:30413"/>
    </ligand>
    <ligandPart>
        <name>Fe</name>
        <dbReference type="ChEBI" id="CHEBI:18248"/>
    </ligandPart>
</feature>
<comment type="similarity">
    <text evidence="3 13">Belongs to the cytochrome P450 family.</text>
</comment>
<dbReference type="PRINTS" id="PR00385">
    <property type="entry name" value="P450"/>
</dbReference>
<evidence type="ECO:0000313" key="15">
    <source>
        <dbReference type="EMBL" id="KAK9678291.1"/>
    </source>
</evidence>
<evidence type="ECO:0000256" key="5">
    <source>
        <dbReference type="ARBA" id="ARBA00022692"/>
    </source>
</evidence>
<accession>A0AAW1HPS1</accession>
<comment type="subcellular location">
    <subcellularLocation>
        <location evidence="2">Membrane</location>
        <topology evidence="2">Single-pass membrane protein</topology>
    </subcellularLocation>
</comment>
<evidence type="ECO:0000256" key="3">
    <source>
        <dbReference type="ARBA" id="ARBA00010617"/>
    </source>
</evidence>
<evidence type="ECO:0000256" key="13">
    <source>
        <dbReference type="RuleBase" id="RU000461"/>
    </source>
</evidence>
<dbReference type="InterPro" id="IPR036396">
    <property type="entry name" value="Cyt_P450_sf"/>
</dbReference>
<evidence type="ECO:0000256" key="14">
    <source>
        <dbReference type="SAM" id="Phobius"/>
    </source>
</evidence>
<keyword evidence="7 14" id="KW-1133">Transmembrane helix</keyword>
<evidence type="ECO:0000256" key="4">
    <source>
        <dbReference type="ARBA" id="ARBA00022617"/>
    </source>
</evidence>
<dbReference type="Proteomes" id="UP001443914">
    <property type="component" value="Unassembled WGS sequence"/>
</dbReference>
<dbReference type="PRINTS" id="PR00463">
    <property type="entry name" value="EP450I"/>
</dbReference>
<gene>
    <name evidence="15" type="ORF">RND81_11G201500</name>
</gene>
<evidence type="ECO:0000256" key="2">
    <source>
        <dbReference type="ARBA" id="ARBA00004167"/>
    </source>
</evidence>
<dbReference type="GO" id="GO:0016709">
    <property type="term" value="F:oxidoreductase activity, acting on paired donors, with incorporation or reduction of molecular oxygen, NAD(P)H as one donor, and incorporation of one atom of oxygen"/>
    <property type="evidence" value="ECO:0007669"/>
    <property type="project" value="TreeGrafter"/>
</dbReference>
<dbReference type="EMBL" id="JBDFQZ010000011">
    <property type="protein sequence ID" value="KAK9678291.1"/>
    <property type="molecule type" value="Genomic_DNA"/>
</dbReference>
<dbReference type="AlphaFoldDB" id="A0AAW1HPS1"/>
<dbReference type="PANTHER" id="PTHR24298">
    <property type="entry name" value="FLAVONOID 3'-MONOOXYGENASE-RELATED"/>
    <property type="match status" value="1"/>
</dbReference>
<dbReference type="InterPro" id="IPR017972">
    <property type="entry name" value="Cyt_P450_CS"/>
</dbReference>
<reference evidence="15" key="1">
    <citation type="submission" date="2024-03" db="EMBL/GenBank/DDBJ databases">
        <title>WGS assembly of Saponaria officinalis var. Norfolk2.</title>
        <authorList>
            <person name="Jenkins J."/>
            <person name="Shu S."/>
            <person name="Grimwood J."/>
            <person name="Barry K."/>
            <person name="Goodstein D."/>
            <person name="Schmutz J."/>
            <person name="Leebens-Mack J."/>
            <person name="Osbourn A."/>
        </authorList>
    </citation>
    <scope>NUCLEOTIDE SEQUENCE [LARGE SCALE GENOMIC DNA]</scope>
    <source>
        <strain evidence="15">JIC</strain>
    </source>
</reference>
<evidence type="ECO:0000256" key="10">
    <source>
        <dbReference type="ARBA" id="ARBA00023033"/>
    </source>
</evidence>
<dbReference type="Gene3D" id="1.10.630.10">
    <property type="entry name" value="Cytochrome P450"/>
    <property type="match status" value="1"/>
</dbReference>
<keyword evidence="5 14" id="KW-0812">Transmembrane</keyword>
<evidence type="ECO:0000256" key="9">
    <source>
        <dbReference type="ARBA" id="ARBA00023004"/>
    </source>
</evidence>
<evidence type="ECO:0000256" key="8">
    <source>
        <dbReference type="ARBA" id="ARBA00023002"/>
    </source>
</evidence>
<name>A0AAW1HPS1_SAPOF</name>
<keyword evidence="10 13" id="KW-0503">Monooxygenase</keyword>
<dbReference type="FunFam" id="1.10.630.10:FF:000012">
    <property type="entry name" value="Cytochrome P450 family protein"/>
    <property type="match status" value="1"/>
</dbReference>
<dbReference type="InterPro" id="IPR001128">
    <property type="entry name" value="Cyt_P450"/>
</dbReference>
<dbReference type="Pfam" id="PF00067">
    <property type="entry name" value="p450"/>
    <property type="match status" value="1"/>
</dbReference>
<comment type="caution">
    <text evidence="15">The sequence shown here is derived from an EMBL/GenBank/DDBJ whole genome shotgun (WGS) entry which is preliminary data.</text>
</comment>
<keyword evidence="8 13" id="KW-0560">Oxidoreductase</keyword>
<evidence type="ECO:0000256" key="6">
    <source>
        <dbReference type="ARBA" id="ARBA00022723"/>
    </source>
</evidence>
<evidence type="ECO:0000256" key="12">
    <source>
        <dbReference type="PIRSR" id="PIRSR602401-1"/>
    </source>
</evidence>
<dbReference type="PROSITE" id="PS00086">
    <property type="entry name" value="CYTOCHROME_P450"/>
    <property type="match status" value="1"/>
</dbReference>
<evidence type="ECO:0000256" key="7">
    <source>
        <dbReference type="ARBA" id="ARBA00022989"/>
    </source>
</evidence>
<comment type="cofactor">
    <cofactor evidence="1 12">
        <name>heme</name>
        <dbReference type="ChEBI" id="CHEBI:30413"/>
    </cofactor>
</comment>